<dbReference type="Proteomes" id="UP000321736">
    <property type="component" value="Unassembled WGS sequence"/>
</dbReference>
<evidence type="ECO:0000313" key="2">
    <source>
        <dbReference type="Proteomes" id="UP000321736"/>
    </source>
</evidence>
<name>A0A239TH79_9STAP</name>
<organism evidence="1 2">
    <name type="scientific">Staphylococcus piscifermentans</name>
    <dbReference type="NCBI Taxonomy" id="70258"/>
    <lineage>
        <taxon>Bacteria</taxon>
        <taxon>Bacillati</taxon>
        <taxon>Bacillota</taxon>
        <taxon>Bacilli</taxon>
        <taxon>Bacillales</taxon>
        <taxon>Staphylococcaceae</taxon>
        <taxon>Staphylococcus</taxon>
    </lineage>
</organism>
<accession>A0A239TH79</accession>
<keyword evidence="2" id="KW-1185">Reference proteome</keyword>
<proteinExistence type="predicted"/>
<dbReference type="RefSeq" id="WP_095103002.1">
    <property type="nucleotide sequence ID" value="NZ_BKAR01000027.1"/>
</dbReference>
<sequence>MDGVTEKYRLSENITWENLEVWMRFFYEIGKFVENQDKINLYISYIEDIYPSIFLTKGVIDQYLENISYDIPSTSDVFQFEIGNIVLYKSDEEWLKAEIVDIINDPLYAGDTLNPRLKLKVTLGKKNQYFPYVPKNRWSDRIKLNSNFKSTAGSMVKINDNISNYFSEKYSEEVASYIQSTNLILVNIIGHNISEKFKSKLQLLEFSAFDYAYNLEEIFYFNDEDFSYRNINMIKSKQSKNDDKKLPVSIYVGNNASVTMLNSATNRNIFVSNRRNKNSMREILLNNVNTSVKNEKQEFLRKYLEKNEVSIPKGVEIYAY</sequence>
<dbReference type="AlphaFoldDB" id="A0A239TH79"/>
<protein>
    <submittedName>
        <fullName evidence="1">Uncharacterized protein</fullName>
    </submittedName>
</protein>
<reference evidence="1 2" key="1">
    <citation type="submission" date="2019-07" db="EMBL/GenBank/DDBJ databases">
        <title>Whole genome shotgun sequence of Staphylococcus piscifermentans NBRC 109625.</title>
        <authorList>
            <person name="Hosoyama A."/>
            <person name="Uohara A."/>
            <person name="Ohji S."/>
            <person name="Ichikawa N."/>
        </authorList>
    </citation>
    <scope>NUCLEOTIDE SEQUENCE [LARGE SCALE GENOMIC DNA]</scope>
    <source>
        <strain evidence="1 2">NBRC 109625</strain>
    </source>
</reference>
<comment type="caution">
    <text evidence="1">The sequence shown here is derived from an EMBL/GenBank/DDBJ whole genome shotgun (WGS) entry which is preliminary data.</text>
</comment>
<gene>
    <name evidence="1" type="ORF">SPI02_19340</name>
</gene>
<evidence type="ECO:0000313" key="1">
    <source>
        <dbReference type="EMBL" id="GEP85349.1"/>
    </source>
</evidence>
<dbReference type="EMBL" id="BKAR01000027">
    <property type="protein sequence ID" value="GEP85349.1"/>
    <property type="molecule type" value="Genomic_DNA"/>
</dbReference>